<dbReference type="STRING" id="666681.M301_0619"/>
<dbReference type="Proteomes" id="UP000000383">
    <property type="component" value="Chromosome"/>
</dbReference>
<organism evidence="4 5">
    <name type="scientific">Methylotenera versatilis (strain 301)</name>
    <dbReference type="NCBI Taxonomy" id="666681"/>
    <lineage>
        <taxon>Bacteria</taxon>
        <taxon>Pseudomonadati</taxon>
        <taxon>Pseudomonadota</taxon>
        <taxon>Betaproteobacteria</taxon>
        <taxon>Nitrosomonadales</taxon>
        <taxon>Methylophilaceae</taxon>
        <taxon>Methylotenera</taxon>
    </lineage>
</organism>
<dbReference type="InterPro" id="IPR003140">
    <property type="entry name" value="PLipase/COase/thioEstase"/>
</dbReference>
<dbReference type="InterPro" id="IPR050565">
    <property type="entry name" value="LYPA1-2/EST-like"/>
</dbReference>
<evidence type="ECO:0000256" key="1">
    <source>
        <dbReference type="ARBA" id="ARBA00006499"/>
    </source>
</evidence>
<dbReference type="InterPro" id="IPR029058">
    <property type="entry name" value="AB_hydrolase_fold"/>
</dbReference>
<feature type="domain" description="Phospholipase/carboxylesterase/thioesterase" evidence="3">
    <location>
        <begin position="16"/>
        <end position="221"/>
    </location>
</feature>
<evidence type="ECO:0000313" key="5">
    <source>
        <dbReference type="Proteomes" id="UP000000383"/>
    </source>
</evidence>
<proteinExistence type="inferred from homology"/>
<dbReference type="GO" id="GO:0106435">
    <property type="term" value="F:carboxylesterase activity"/>
    <property type="evidence" value="ECO:0007669"/>
    <property type="project" value="UniProtKB-EC"/>
</dbReference>
<accession>D7DN64</accession>
<dbReference type="SUPFAM" id="SSF53474">
    <property type="entry name" value="alpha/beta-Hydrolases"/>
    <property type="match status" value="1"/>
</dbReference>
<protein>
    <submittedName>
        <fullName evidence="4">Carboxylesterase</fullName>
        <ecNumber evidence="4">3.1.1.1</ecNumber>
    </submittedName>
</protein>
<keyword evidence="2 4" id="KW-0378">Hydrolase</keyword>
<dbReference type="HOGENOM" id="CLU_049413_3_2_4"/>
<comment type="similarity">
    <text evidence="1">Belongs to the AB hydrolase superfamily. AB hydrolase 2 family.</text>
</comment>
<dbReference type="EMBL" id="CP002056">
    <property type="protein sequence ID" value="ADI29003.1"/>
    <property type="molecule type" value="Genomic_DNA"/>
</dbReference>
<reference evidence="4 5" key="2">
    <citation type="journal article" date="2011" name="J. Bacteriol.">
        <title>Genomes of three methylotrophs from a single niche uncover genetic and metabolic divergence of Methylophilaceae.</title>
        <authorList>
            <person name="Lapidus A."/>
            <person name="Clum A."/>
            <person name="Labutti K."/>
            <person name="Kaluzhnaya M.G."/>
            <person name="Lim S."/>
            <person name="Beck D.A."/>
            <person name="Glavina Del Rio T."/>
            <person name="Nolan M."/>
            <person name="Mavromatis K."/>
            <person name="Huntemann M."/>
            <person name="Lucas S."/>
            <person name="Lidstrom M.E."/>
            <person name="Ivanova N."/>
            <person name="Chistoserdova L."/>
        </authorList>
    </citation>
    <scope>NUCLEOTIDE SEQUENCE [LARGE SCALE GENOMIC DNA]</scope>
    <source>
        <strain evidence="4 5">301</strain>
    </source>
</reference>
<evidence type="ECO:0000313" key="4">
    <source>
        <dbReference type="EMBL" id="ADI29003.1"/>
    </source>
</evidence>
<dbReference type="PANTHER" id="PTHR10655:SF17">
    <property type="entry name" value="LYSOPHOSPHOLIPASE-LIKE PROTEIN 1"/>
    <property type="match status" value="1"/>
</dbReference>
<dbReference type="eggNOG" id="COG0400">
    <property type="taxonomic scope" value="Bacteria"/>
</dbReference>
<dbReference type="Pfam" id="PF02230">
    <property type="entry name" value="Abhydrolase_2"/>
    <property type="match status" value="1"/>
</dbReference>
<dbReference type="KEGG" id="meh:M301_0619"/>
<keyword evidence="5" id="KW-1185">Reference proteome</keyword>
<gene>
    <name evidence="4" type="ordered locus">M301_0619</name>
</gene>
<dbReference type="Gene3D" id="3.40.50.1820">
    <property type="entry name" value="alpha/beta hydrolase"/>
    <property type="match status" value="1"/>
</dbReference>
<dbReference type="OrthoDB" id="9801763at2"/>
<dbReference type="AlphaFoldDB" id="D7DN64"/>
<reference evidence="5" key="1">
    <citation type="submission" date="2010-05" db="EMBL/GenBank/DDBJ databases">
        <title>Complete sequence of Methylotenera sp. 301.</title>
        <authorList>
            <person name="Lucas S."/>
            <person name="Copeland A."/>
            <person name="Lapidus A."/>
            <person name="Cheng J.-F."/>
            <person name="Bruce D."/>
            <person name="Goodwin L."/>
            <person name="Pitluck S."/>
            <person name="Clum A."/>
            <person name="Land M."/>
            <person name="Hauser L."/>
            <person name="Kyrpides N."/>
            <person name="Ivanova N."/>
            <person name="Chistoservova L."/>
            <person name="Kalyuzhnaya M."/>
            <person name="Woyke T."/>
        </authorList>
    </citation>
    <scope>NUCLEOTIDE SEQUENCE [LARGE SCALE GENOMIC DNA]</scope>
    <source>
        <strain evidence="5">301</strain>
    </source>
</reference>
<evidence type="ECO:0000259" key="3">
    <source>
        <dbReference type="Pfam" id="PF02230"/>
    </source>
</evidence>
<name>D7DN64_METV0</name>
<sequence>MIYKAPLELISNHHESNLKVNASVIWLHGLGSDGHDFEPVVPKLNIPNVRFILPHAPEMAVTRNSGYIMPAWYDLYGVTGNSKEDEDGIKNSQHYVNSLIQKELDRGIAAERIVIAGFSQGGAIALYTALRYPKKLGGVMALSTYLPVKAKLATEANPANAATPIFMAHGVFDDVITLDMCKISLQTLQNNHYSVSWHEYNMAHSVCMEEISDIHGFLKQCLA</sequence>
<dbReference type="RefSeq" id="WP_013147319.1">
    <property type="nucleotide sequence ID" value="NC_014207.1"/>
</dbReference>
<evidence type="ECO:0000256" key="2">
    <source>
        <dbReference type="ARBA" id="ARBA00022801"/>
    </source>
</evidence>
<dbReference type="PANTHER" id="PTHR10655">
    <property type="entry name" value="LYSOPHOSPHOLIPASE-RELATED"/>
    <property type="match status" value="1"/>
</dbReference>
<dbReference type="EC" id="3.1.1.1" evidence="4"/>